<organism evidence="7 8">
    <name type="scientific">Terrabacter terrigena</name>
    <dbReference type="NCBI Taxonomy" id="574718"/>
    <lineage>
        <taxon>Bacteria</taxon>
        <taxon>Bacillati</taxon>
        <taxon>Actinomycetota</taxon>
        <taxon>Actinomycetes</taxon>
        <taxon>Micrococcales</taxon>
        <taxon>Intrasporangiaceae</taxon>
        <taxon>Terrabacter</taxon>
    </lineage>
</organism>
<keyword evidence="4 5" id="KW-0472">Membrane</keyword>
<feature type="transmembrane region" description="Helical" evidence="5">
    <location>
        <begin position="132"/>
        <end position="150"/>
    </location>
</feature>
<feature type="transmembrane region" description="Helical" evidence="5">
    <location>
        <begin position="385"/>
        <end position="412"/>
    </location>
</feature>
<dbReference type="InterPro" id="IPR051533">
    <property type="entry name" value="WaaL-like"/>
</dbReference>
<protein>
    <submittedName>
        <fullName evidence="7">O-antigen ligase family protein</fullName>
    </submittedName>
</protein>
<feature type="transmembrane region" description="Helical" evidence="5">
    <location>
        <begin position="36"/>
        <end position="53"/>
    </location>
</feature>
<feature type="transmembrane region" description="Helical" evidence="5">
    <location>
        <begin position="59"/>
        <end position="91"/>
    </location>
</feature>
<keyword evidence="2 5" id="KW-0812">Transmembrane</keyword>
<feature type="transmembrane region" description="Helical" evidence="5">
    <location>
        <begin position="233"/>
        <end position="262"/>
    </location>
</feature>
<dbReference type="PANTHER" id="PTHR37422:SF23">
    <property type="entry name" value="TEICHURONIC ACID BIOSYNTHESIS PROTEIN TUAE"/>
    <property type="match status" value="1"/>
</dbReference>
<evidence type="ECO:0000313" key="8">
    <source>
        <dbReference type="Proteomes" id="UP001597046"/>
    </source>
</evidence>
<evidence type="ECO:0000256" key="1">
    <source>
        <dbReference type="ARBA" id="ARBA00004141"/>
    </source>
</evidence>
<feature type="transmembrane region" description="Helical" evidence="5">
    <location>
        <begin position="162"/>
        <end position="184"/>
    </location>
</feature>
<feature type="transmembrane region" description="Helical" evidence="5">
    <location>
        <begin position="12"/>
        <end position="29"/>
    </location>
</feature>
<evidence type="ECO:0000256" key="5">
    <source>
        <dbReference type="SAM" id="Phobius"/>
    </source>
</evidence>
<keyword evidence="3 5" id="KW-1133">Transmembrane helix</keyword>
<sequence length="424" mass="44602">MGDNSGVAESAKARSFGITAVVVSMLIALQVNQSFPLGTSVVFLGVLATFGITRSLEQALLVAVVAQVVFPNVVLGAATYAFGVPALLFWIRGRGKSRVPRPIRSPLALGVVASVAVTLLTAITSFAPDMGVMWRLFALVALTAVLYFRLRSRGDASELAKAAVFALGGVAVVYLVQRGAVLGASGSNSWALAAPVDEWLSRNSLVVLFIIGLIDRLDAVLSSPRSIANVGMCLIFGLSMLVTFSRSGYVAGALAVIALLALHGRRRFFLAMPLAAWFIPWPESVMQRIEYTSSSGGLDPSSAARVELWNAAWSIAIDNPLLGVGVHSLSTAFGQYGVAGDFLYAHNSYLTLAASLGLALPLILAVGAVVFLWRRRASIPPRVASFLVAIAAVSWFGEPLLAAPVLVLVLVVCVTSKSSEGECL</sequence>
<accession>A0ABW3MVG7</accession>
<evidence type="ECO:0000256" key="4">
    <source>
        <dbReference type="ARBA" id="ARBA00023136"/>
    </source>
</evidence>
<evidence type="ECO:0000256" key="2">
    <source>
        <dbReference type="ARBA" id="ARBA00022692"/>
    </source>
</evidence>
<keyword evidence="8" id="KW-1185">Reference proteome</keyword>
<dbReference type="GO" id="GO:0016874">
    <property type="term" value="F:ligase activity"/>
    <property type="evidence" value="ECO:0007669"/>
    <property type="project" value="UniProtKB-KW"/>
</dbReference>
<evidence type="ECO:0000313" key="7">
    <source>
        <dbReference type="EMBL" id="MFD1054541.1"/>
    </source>
</evidence>
<dbReference type="Pfam" id="PF04932">
    <property type="entry name" value="Wzy_C"/>
    <property type="match status" value="1"/>
</dbReference>
<feature type="transmembrane region" description="Helical" evidence="5">
    <location>
        <begin position="349"/>
        <end position="373"/>
    </location>
</feature>
<name>A0ABW3MVG7_9MICO</name>
<comment type="subcellular location">
    <subcellularLocation>
        <location evidence="1">Membrane</location>
        <topology evidence="1">Multi-pass membrane protein</topology>
    </subcellularLocation>
</comment>
<proteinExistence type="predicted"/>
<dbReference type="PANTHER" id="PTHR37422">
    <property type="entry name" value="TEICHURONIC ACID BIOSYNTHESIS PROTEIN TUAE"/>
    <property type="match status" value="1"/>
</dbReference>
<dbReference type="Proteomes" id="UP001597046">
    <property type="component" value="Unassembled WGS sequence"/>
</dbReference>
<reference evidence="8" key="1">
    <citation type="journal article" date="2019" name="Int. J. Syst. Evol. Microbiol.">
        <title>The Global Catalogue of Microorganisms (GCM) 10K type strain sequencing project: providing services to taxonomists for standard genome sequencing and annotation.</title>
        <authorList>
            <consortium name="The Broad Institute Genomics Platform"/>
            <consortium name="The Broad Institute Genome Sequencing Center for Infectious Disease"/>
            <person name="Wu L."/>
            <person name="Ma J."/>
        </authorList>
    </citation>
    <scope>NUCLEOTIDE SEQUENCE [LARGE SCALE GENOMIC DNA]</scope>
    <source>
        <strain evidence="8">CCUG 57508</strain>
    </source>
</reference>
<evidence type="ECO:0000259" key="6">
    <source>
        <dbReference type="Pfam" id="PF04932"/>
    </source>
</evidence>
<dbReference type="RefSeq" id="WP_386052443.1">
    <property type="nucleotide sequence ID" value="NZ_JBHTKH010000005.1"/>
</dbReference>
<feature type="transmembrane region" description="Helical" evidence="5">
    <location>
        <begin position="103"/>
        <end position="126"/>
    </location>
</feature>
<feature type="transmembrane region" description="Helical" evidence="5">
    <location>
        <begin position="204"/>
        <end position="221"/>
    </location>
</feature>
<gene>
    <name evidence="7" type="ORF">ACFQ2V_09520</name>
</gene>
<dbReference type="EMBL" id="JBHTKH010000005">
    <property type="protein sequence ID" value="MFD1054541.1"/>
    <property type="molecule type" value="Genomic_DNA"/>
</dbReference>
<comment type="caution">
    <text evidence="7">The sequence shown here is derived from an EMBL/GenBank/DDBJ whole genome shotgun (WGS) entry which is preliminary data.</text>
</comment>
<evidence type="ECO:0000256" key="3">
    <source>
        <dbReference type="ARBA" id="ARBA00022989"/>
    </source>
</evidence>
<dbReference type="InterPro" id="IPR007016">
    <property type="entry name" value="O-antigen_ligase-rel_domated"/>
</dbReference>
<feature type="domain" description="O-antigen ligase-related" evidence="6">
    <location>
        <begin position="232"/>
        <end position="359"/>
    </location>
</feature>
<keyword evidence="7" id="KW-0436">Ligase</keyword>